<keyword evidence="2" id="KW-1185">Reference proteome</keyword>
<organism evidence="1 2">
    <name type="scientific">Trifolium medium</name>
    <dbReference type="NCBI Taxonomy" id="97028"/>
    <lineage>
        <taxon>Eukaryota</taxon>
        <taxon>Viridiplantae</taxon>
        <taxon>Streptophyta</taxon>
        <taxon>Embryophyta</taxon>
        <taxon>Tracheophyta</taxon>
        <taxon>Spermatophyta</taxon>
        <taxon>Magnoliopsida</taxon>
        <taxon>eudicotyledons</taxon>
        <taxon>Gunneridae</taxon>
        <taxon>Pentapetalae</taxon>
        <taxon>rosids</taxon>
        <taxon>fabids</taxon>
        <taxon>Fabales</taxon>
        <taxon>Fabaceae</taxon>
        <taxon>Papilionoideae</taxon>
        <taxon>50 kb inversion clade</taxon>
        <taxon>NPAAA clade</taxon>
        <taxon>Hologalegina</taxon>
        <taxon>IRL clade</taxon>
        <taxon>Trifolieae</taxon>
        <taxon>Trifolium</taxon>
    </lineage>
</organism>
<proteinExistence type="predicted"/>
<sequence length="26" mass="2747">CLKGKDATLAPTVAAHPRTKLARKLS</sequence>
<name>A0A392VSQ1_9FABA</name>
<reference evidence="1 2" key="1">
    <citation type="journal article" date="2018" name="Front. Plant Sci.">
        <title>Red Clover (Trifolium pratense) and Zigzag Clover (T. medium) - A Picture of Genomic Similarities and Differences.</title>
        <authorList>
            <person name="Dluhosova J."/>
            <person name="Istvanek J."/>
            <person name="Nedelnik J."/>
            <person name="Repkova J."/>
        </authorList>
    </citation>
    <scope>NUCLEOTIDE SEQUENCE [LARGE SCALE GENOMIC DNA]</scope>
    <source>
        <strain evidence="2">cv. 10/8</strain>
        <tissue evidence="1">Leaf</tissue>
    </source>
</reference>
<comment type="caution">
    <text evidence="1">The sequence shown here is derived from an EMBL/GenBank/DDBJ whole genome shotgun (WGS) entry which is preliminary data.</text>
</comment>
<accession>A0A392VSQ1</accession>
<evidence type="ECO:0000313" key="2">
    <source>
        <dbReference type="Proteomes" id="UP000265520"/>
    </source>
</evidence>
<dbReference type="EMBL" id="LXQA011219692">
    <property type="protein sequence ID" value="MCI89450.1"/>
    <property type="molecule type" value="Genomic_DNA"/>
</dbReference>
<evidence type="ECO:0000313" key="1">
    <source>
        <dbReference type="EMBL" id="MCI89450.1"/>
    </source>
</evidence>
<feature type="non-terminal residue" evidence="1">
    <location>
        <position position="1"/>
    </location>
</feature>
<dbReference type="AlphaFoldDB" id="A0A392VSQ1"/>
<dbReference type="Proteomes" id="UP000265520">
    <property type="component" value="Unassembled WGS sequence"/>
</dbReference>
<protein>
    <submittedName>
        <fullName evidence="1">Uncharacterized protein</fullName>
    </submittedName>
</protein>